<dbReference type="HOGENOM" id="CLU_120075_1_0_5"/>
<dbReference type="GO" id="GO:0036373">
    <property type="term" value="F:L-fucose mutarotase activity"/>
    <property type="evidence" value="ECO:0007669"/>
    <property type="project" value="UniProtKB-EC"/>
</dbReference>
<keyword evidence="5" id="KW-1185">Reference proteome</keyword>
<evidence type="ECO:0000256" key="1">
    <source>
        <dbReference type="ARBA" id="ARBA00000223"/>
    </source>
</evidence>
<reference evidence="4 5" key="2">
    <citation type="journal article" date="2010" name="J. Bacteriol.">
        <title>Complete genome sequence of Beijerinckia indica subsp. indica.</title>
        <authorList>
            <person name="Tamas I."/>
            <person name="Dedysh S.N."/>
            <person name="Liesack W."/>
            <person name="Stott M.B."/>
            <person name="Alam M."/>
            <person name="Murrell J.C."/>
            <person name="Dunfield P.F."/>
        </authorList>
    </citation>
    <scope>NUCLEOTIDE SEQUENCE [LARGE SCALE GENOMIC DNA]</scope>
    <source>
        <strain evidence="5">ATCC 9039 / DSM 1715 / NCIMB 8712</strain>
    </source>
</reference>
<dbReference type="STRING" id="395963.Bind_2865"/>
<gene>
    <name evidence="4" type="ordered locus">Bind_2865</name>
</gene>
<dbReference type="GO" id="GO:0062193">
    <property type="term" value="F:D-ribose pyranase activity"/>
    <property type="evidence" value="ECO:0007669"/>
    <property type="project" value="UniProtKB-EC"/>
</dbReference>
<comment type="catalytic activity">
    <reaction evidence="1">
        <text>beta-D-ribopyranose = beta-D-ribofuranose</text>
        <dbReference type="Rhea" id="RHEA:25432"/>
        <dbReference type="ChEBI" id="CHEBI:27476"/>
        <dbReference type="ChEBI" id="CHEBI:47002"/>
        <dbReference type="EC" id="5.4.99.62"/>
    </reaction>
</comment>
<evidence type="ECO:0000313" key="5">
    <source>
        <dbReference type="Proteomes" id="UP000001695"/>
    </source>
</evidence>
<dbReference type="EMBL" id="CP001016">
    <property type="protein sequence ID" value="ACB96434.1"/>
    <property type="molecule type" value="Genomic_DNA"/>
</dbReference>
<dbReference type="AlphaFoldDB" id="B2IKF4"/>
<reference evidence="5" key="1">
    <citation type="submission" date="2008-03" db="EMBL/GenBank/DDBJ databases">
        <title>Complete sequence of chromosome of Beijerinckia indica subsp. indica ATCC 9039.</title>
        <authorList>
            <consortium name="US DOE Joint Genome Institute"/>
            <person name="Copeland A."/>
            <person name="Lucas S."/>
            <person name="Lapidus A."/>
            <person name="Glavina del Rio T."/>
            <person name="Dalin E."/>
            <person name="Tice H."/>
            <person name="Bruce D."/>
            <person name="Goodwin L."/>
            <person name="Pitluck S."/>
            <person name="LaButti K."/>
            <person name="Schmutz J."/>
            <person name="Larimer F."/>
            <person name="Land M."/>
            <person name="Hauser L."/>
            <person name="Kyrpides N."/>
            <person name="Mikhailova N."/>
            <person name="Dunfield P.F."/>
            <person name="Dedysh S.N."/>
            <person name="Liesack W."/>
            <person name="Saw J.H."/>
            <person name="Alam M."/>
            <person name="Chen Y."/>
            <person name="Murrell J.C."/>
            <person name="Richardson P."/>
        </authorList>
    </citation>
    <scope>NUCLEOTIDE SEQUENCE [LARGE SCALE GENOMIC DNA]</scope>
    <source>
        <strain evidence="5">ATCC 9039 / DSM 1715 / NCIMB 8712</strain>
    </source>
</reference>
<protein>
    <submittedName>
        <fullName evidence="4">RbsD or FucU transport</fullName>
    </submittedName>
</protein>
<accession>B2IKF4</accession>
<dbReference type="Proteomes" id="UP000001695">
    <property type="component" value="Chromosome"/>
</dbReference>
<dbReference type="KEGG" id="bid:Bind_2865"/>
<dbReference type="OrthoDB" id="7947972at2"/>
<organism evidence="4 5">
    <name type="scientific">Beijerinckia indica subsp. indica (strain ATCC 9039 / DSM 1715 / NCIMB 8712)</name>
    <dbReference type="NCBI Taxonomy" id="395963"/>
    <lineage>
        <taxon>Bacteria</taxon>
        <taxon>Pseudomonadati</taxon>
        <taxon>Pseudomonadota</taxon>
        <taxon>Alphaproteobacteria</taxon>
        <taxon>Hyphomicrobiales</taxon>
        <taxon>Beijerinckiaceae</taxon>
        <taxon>Beijerinckia</taxon>
    </lineage>
</organism>
<dbReference type="PANTHER" id="PTHR31690">
    <property type="entry name" value="FUCOSE MUTAROTASE"/>
    <property type="match status" value="1"/>
</dbReference>
<sequence length="150" mass="16069">MLKGIDPILSPEFLSILRAMGHGDEIAIVDANYPAEAHARRCVRADGHDLPALLDALLSLMPLDRAVDEAVFRPVPAGDAKGLEATAALHSEYETLVAKHDPGIKVVPLKGAAFYDRVKGAYAIVASGERRLYGNIVLRKGVIHSNGSHL</sequence>
<dbReference type="SUPFAM" id="SSF102546">
    <property type="entry name" value="RbsD-like"/>
    <property type="match status" value="1"/>
</dbReference>
<keyword evidence="2" id="KW-0413">Isomerase</keyword>
<dbReference type="RefSeq" id="WP_012385785.1">
    <property type="nucleotide sequence ID" value="NC_010581.1"/>
</dbReference>
<evidence type="ECO:0000256" key="3">
    <source>
        <dbReference type="ARBA" id="ARBA00036324"/>
    </source>
</evidence>
<evidence type="ECO:0000313" key="4">
    <source>
        <dbReference type="EMBL" id="ACB96434.1"/>
    </source>
</evidence>
<dbReference type="GO" id="GO:0006004">
    <property type="term" value="P:fucose metabolic process"/>
    <property type="evidence" value="ECO:0007669"/>
    <property type="project" value="TreeGrafter"/>
</dbReference>
<dbReference type="InterPro" id="IPR023750">
    <property type="entry name" value="RbsD-like_sf"/>
</dbReference>
<proteinExistence type="predicted"/>
<dbReference type="eggNOG" id="COG4154">
    <property type="taxonomic scope" value="Bacteria"/>
</dbReference>
<name>B2IKF4_BEII9</name>
<dbReference type="InterPro" id="IPR050443">
    <property type="entry name" value="RbsD/FucU_mutarotase"/>
</dbReference>
<dbReference type="GO" id="GO:0042806">
    <property type="term" value="F:fucose binding"/>
    <property type="evidence" value="ECO:0007669"/>
    <property type="project" value="TreeGrafter"/>
</dbReference>
<comment type="catalytic activity">
    <reaction evidence="3">
        <text>alpha-L-fucose = beta-L-fucose</text>
        <dbReference type="Rhea" id="RHEA:25580"/>
        <dbReference type="ChEBI" id="CHEBI:42548"/>
        <dbReference type="ChEBI" id="CHEBI:42589"/>
        <dbReference type="EC" id="5.1.3.29"/>
    </reaction>
</comment>
<evidence type="ECO:0000256" key="2">
    <source>
        <dbReference type="ARBA" id="ARBA00023235"/>
    </source>
</evidence>
<dbReference type="PANTHER" id="PTHR31690:SF4">
    <property type="entry name" value="FUCOSE MUTAROTASE"/>
    <property type="match status" value="1"/>
</dbReference>
<dbReference type="Gene3D" id="3.40.1650.10">
    <property type="entry name" value="RbsD-like domain"/>
    <property type="match status" value="1"/>
</dbReference>
<dbReference type="InterPro" id="IPR007721">
    <property type="entry name" value="RbsD_FucU"/>
</dbReference>
<dbReference type="Pfam" id="PF05025">
    <property type="entry name" value="RbsD_FucU"/>
    <property type="match status" value="1"/>
</dbReference>